<dbReference type="PANTHER" id="PTHR10629:SF50">
    <property type="entry name" value="DNA (CYTOSINE-5)-METHYLTRANSFERASE CMT3"/>
    <property type="match status" value="1"/>
</dbReference>
<keyword evidence="5" id="KW-0238">DNA-binding</keyword>
<dbReference type="GO" id="GO:0003682">
    <property type="term" value="F:chromatin binding"/>
    <property type="evidence" value="ECO:0007669"/>
    <property type="project" value="InterPro"/>
</dbReference>
<dbReference type="InterPro" id="IPR023780">
    <property type="entry name" value="Chromo_domain"/>
</dbReference>
<keyword evidence="4 8" id="KW-0949">S-adenosyl-L-methionine</keyword>
<dbReference type="GO" id="GO:0032259">
    <property type="term" value="P:methylation"/>
    <property type="evidence" value="ECO:0007669"/>
    <property type="project" value="UniProtKB-KW"/>
</dbReference>
<protein>
    <recommendedName>
        <fullName evidence="10">Cytosine-specific methyltransferase</fullName>
        <ecNumber evidence="10">2.1.1.37</ecNumber>
    </recommendedName>
</protein>
<sequence length="909" mass="102586">MPCKRRAQKKPGSSSKRTRDGIPPDEEPVEPVELVSTQAEVKAEESGSVLGDEDSEAKEVRSGKRRTPKRARSSEKAKKVKVEEEEEEEEKKESKSQPPRGTRSADVDPPEKSEEARDGEQSECRFLGGPIPKKEARTRWPKRYRENNNKSAARDSEGDGIQQAKRHYRRAEVDGIIYSLNDNAFVKAGEGEENYICRIVEMFEGVQGSLHFTARWFYRASDTVIKHLSNLIDGKRVFLSDIHDDNPLECLVQKLNIARVPLNVDLEAKKKMIPACDYYYDTHYSLSYSTFKHLPVDADEQKDGNNTSSTVSTDEEESRSGCEVKSGEKHDEVKLLDMYSGCGAMSTGLCLGANLGGVNLVTRWAVDLNEHACNSLRLNHPETEVRNEAAEDFLSLLKEWKKLCIAVGLTESTDGNQPYSNLFNVEDDGGENDEENDNDDGEEDDGEAFEVEKILAIRYGDPKEKDEKGLYLKVRWKGYGPDEDTWEPIDGLGNCGGKIKEFISHGYASKLLPLPGDVDVLCGGPPCQGISGFNRFRDKNNPLRDDKNKQLIVFMDIVEYLKPRYVLMENVVDLVKFSEGYLGRYAIGRLVQMNYQTRMGMMAAGAYGLAQFRMRVFVWGAQPLESLPQYPLPTHNVVVRGVIPLEFEAHTVAYDVGFCLDKLERKLLLEDAISDLPAVGNYHHQDEMLYDKDPKTDFQRYIRLSKEDMASRYAGSNPVNQLLYDHRPLELNRDDYDRVCKIPKKKGANFRDLRGVRVRPDNKVEWDPKIPRVYLKSGKPLVPDYAMTFVQGTSSKPFARLWWDETVPTVVTRAEPHNQAILHPVQDRVLTIRENARLQGFPDYYKLTGPVKERYIQVGNAVAVPVARALGYALSVAFKGSSGDAPLMKLPAFFSKRESRSSTSSDVDA</sequence>
<evidence type="ECO:0000256" key="8">
    <source>
        <dbReference type="PROSITE-ProRule" id="PRU01016"/>
    </source>
</evidence>
<accession>A0AAN7QAK1</accession>
<evidence type="ECO:0000256" key="9">
    <source>
        <dbReference type="RuleBase" id="RU000416"/>
    </source>
</evidence>
<feature type="domain" description="BAH" evidence="13">
    <location>
        <begin position="176"/>
        <end position="295"/>
    </location>
</feature>
<dbReference type="InterPro" id="IPR016197">
    <property type="entry name" value="Chromo-like_dom_sf"/>
</dbReference>
<evidence type="ECO:0000259" key="13">
    <source>
        <dbReference type="PROSITE" id="PS51038"/>
    </source>
</evidence>
<keyword evidence="15" id="KW-1185">Reference proteome</keyword>
<name>A0AAN7QAK1_TRANT</name>
<dbReference type="InterPro" id="IPR043151">
    <property type="entry name" value="BAH_sf"/>
</dbReference>
<feature type="region of interest" description="Disordered" evidence="11">
    <location>
        <begin position="416"/>
        <end position="447"/>
    </location>
</feature>
<evidence type="ECO:0000256" key="6">
    <source>
        <dbReference type="ARBA" id="ARBA00023242"/>
    </source>
</evidence>
<dbReference type="FunFam" id="3.90.120.10:FF:000003">
    <property type="entry name" value="DNA (cytosine-5)-methyltransferase 1"/>
    <property type="match status" value="1"/>
</dbReference>
<dbReference type="FunFam" id="2.30.30.490:FF:000011">
    <property type="entry name" value="DNA (cytosine-5)-methyltransferase 1"/>
    <property type="match status" value="1"/>
</dbReference>
<evidence type="ECO:0000256" key="1">
    <source>
        <dbReference type="ARBA" id="ARBA00004123"/>
    </source>
</evidence>
<dbReference type="PRINTS" id="PR00105">
    <property type="entry name" value="C5METTRFRASE"/>
</dbReference>
<dbReference type="InterPro" id="IPR001525">
    <property type="entry name" value="C5_MeTfrase"/>
</dbReference>
<feature type="region of interest" description="Disordered" evidence="11">
    <location>
        <begin position="298"/>
        <end position="324"/>
    </location>
</feature>
<feature type="compositionally biased region" description="Basic and acidic residues" evidence="11">
    <location>
        <begin position="103"/>
        <end position="123"/>
    </location>
</feature>
<organism evidence="14 15">
    <name type="scientific">Trapa natans</name>
    <name type="common">Water chestnut</name>
    <dbReference type="NCBI Taxonomy" id="22666"/>
    <lineage>
        <taxon>Eukaryota</taxon>
        <taxon>Viridiplantae</taxon>
        <taxon>Streptophyta</taxon>
        <taxon>Embryophyta</taxon>
        <taxon>Tracheophyta</taxon>
        <taxon>Spermatophyta</taxon>
        <taxon>Magnoliopsida</taxon>
        <taxon>eudicotyledons</taxon>
        <taxon>Gunneridae</taxon>
        <taxon>Pentapetalae</taxon>
        <taxon>rosids</taxon>
        <taxon>malvids</taxon>
        <taxon>Myrtales</taxon>
        <taxon>Lythraceae</taxon>
        <taxon>Trapa</taxon>
    </lineage>
</organism>
<dbReference type="Gene3D" id="3.90.120.10">
    <property type="entry name" value="DNA Methylase, subunit A, domain 2"/>
    <property type="match status" value="1"/>
</dbReference>
<dbReference type="CDD" id="cd18635">
    <property type="entry name" value="CD_CMT3_like"/>
    <property type="match status" value="1"/>
</dbReference>
<dbReference type="PROSITE" id="PS51679">
    <property type="entry name" value="SAM_MT_C5"/>
    <property type="match status" value="1"/>
</dbReference>
<evidence type="ECO:0000313" key="14">
    <source>
        <dbReference type="EMBL" id="KAK4762453.1"/>
    </source>
</evidence>
<reference evidence="14 15" key="1">
    <citation type="journal article" date="2023" name="Hortic Res">
        <title>Pangenome of water caltrop reveals structural variations and asymmetric subgenome divergence after allopolyploidization.</title>
        <authorList>
            <person name="Zhang X."/>
            <person name="Chen Y."/>
            <person name="Wang L."/>
            <person name="Yuan Y."/>
            <person name="Fang M."/>
            <person name="Shi L."/>
            <person name="Lu R."/>
            <person name="Comes H.P."/>
            <person name="Ma Y."/>
            <person name="Chen Y."/>
            <person name="Huang G."/>
            <person name="Zhou Y."/>
            <person name="Zheng Z."/>
            <person name="Qiu Y."/>
        </authorList>
    </citation>
    <scope>NUCLEOTIDE SEQUENCE [LARGE SCALE GENOMIC DNA]</scope>
    <source>
        <strain evidence="14">F231</strain>
    </source>
</reference>
<dbReference type="Gene3D" id="3.40.50.150">
    <property type="entry name" value="Vaccinia Virus protein VP39"/>
    <property type="match status" value="2"/>
</dbReference>
<evidence type="ECO:0000313" key="15">
    <source>
        <dbReference type="Proteomes" id="UP001346149"/>
    </source>
</evidence>
<dbReference type="EMBL" id="JAXQNO010000024">
    <property type="protein sequence ID" value="KAK4762453.1"/>
    <property type="molecule type" value="Genomic_DNA"/>
</dbReference>
<dbReference type="GO" id="GO:0044027">
    <property type="term" value="P:negative regulation of gene expression via chromosomal CpG island methylation"/>
    <property type="evidence" value="ECO:0007669"/>
    <property type="project" value="TreeGrafter"/>
</dbReference>
<gene>
    <name evidence="14" type="ORF">SAY86_008221</name>
</gene>
<keyword evidence="2 8" id="KW-0489">Methyltransferase</keyword>
<dbReference type="InterPro" id="IPR000953">
    <property type="entry name" value="Chromo/chromo_shadow_dom"/>
</dbReference>
<comment type="catalytic activity">
    <reaction evidence="7 10">
        <text>a 2'-deoxycytidine in DNA + S-adenosyl-L-methionine = a 5-methyl-2'-deoxycytidine in DNA + S-adenosyl-L-homocysteine + H(+)</text>
        <dbReference type="Rhea" id="RHEA:13681"/>
        <dbReference type="Rhea" id="RHEA-COMP:11369"/>
        <dbReference type="Rhea" id="RHEA-COMP:11370"/>
        <dbReference type="ChEBI" id="CHEBI:15378"/>
        <dbReference type="ChEBI" id="CHEBI:57856"/>
        <dbReference type="ChEBI" id="CHEBI:59789"/>
        <dbReference type="ChEBI" id="CHEBI:85452"/>
        <dbReference type="ChEBI" id="CHEBI:85454"/>
        <dbReference type="EC" id="2.1.1.37"/>
    </reaction>
</comment>
<dbReference type="PROSITE" id="PS00094">
    <property type="entry name" value="C5_MTASE_1"/>
    <property type="match status" value="1"/>
</dbReference>
<feature type="compositionally biased region" description="Acidic residues" evidence="11">
    <location>
        <begin position="425"/>
        <end position="447"/>
    </location>
</feature>
<evidence type="ECO:0000256" key="2">
    <source>
        <dbReference type="ARBA" id="ARBA00022603"/>
    </source>
</evidence>
<dbReference type="SMART" id="SM00298">
    <property type="entry name" value="CHROMO"/>
    <property type="match status" value="1"/>
</dbReference>
<dbReference type="AlphaFoldDB" id="A0AAN7QAK1"/>
<dbReference type="Pfam" id="PF01426">
    <property type="entry name" value="BAH"/>
    <property type="match status" value="1"/>
</dbReference>
<dbReference type="PROSITE" id="PS50013">
    <property type="entry name" value="CHROMO_2"/>
    <property type="match status" value="1"/>
</dbReference>
<dbReference type="Pfam" id="PF00145">
    <property type="entry name" value="DNA_methylase"/>
    <property type="match status" value="1"/>
</dbReference>
<feature type="compositionally biased region" description="Basic and acidic residues" evidence="11">
    <location>
        <begin position="72"/>
        <end position="82"/>
    </location>
</feature>
<keyword evidence="6" id="KW-0539">Nucleus</keyword>
<dbReference type="PROSITE" id="PS51038">
    <property type="entry name" value="BAH"/>
    <property type="match status" value="1"/>
</dbReference>
<feature type="active site" evidence="8">
    <location>
        <position position="527"/>
    </location>
</feature>
<dbReference type="InterPro" id="IPR023779">
    <property type="entry name" value="Chromodomain_CS"/>
</dbReference>
<feature type="region of interest" description="Disordered" evidence="11">
    <location>
        <begin position="1"/>
        <end position="165"/>
    </location>
</feature>
<proteinExistence type="inferred from homology"/>
<dbReference type="GO" id="GO:0003677">
    <property type="term" value="F:DNA binding"/>
    <property type="evidence" value="ECO:0007669"/>
    <property type="project" value="UniProtKB-KW"/>
</dbReference>
<dbReference type="InterPro" id="IPR050390">
    <property type="entry name" value="C5-Methyltransferase"/>
</dbReference>
<dbReference type="InterPro" id="IPR029063">
    <property type="entry name" value="SAM-dependent_MTases_sf"/>
</dbReference>
<dbReference type="NCBIfam" id="TIGR00675">
    <property type="entry name" value="dcm"/>
    <property type="match status" value="1"/>
</dbReference>
<comment type="similarity">
    <text evidence="8 9">Belongs to the class I-like SAM-binding methyltransferase superfamily. C5-methyltransferase family.</text>
</comment>
<keyword evidence="3 8" id="KW-0808">Transferase</keyword>
<dbReference type="Gene3D" id="2.30.30.490">
    <property type="match status" value="1"/>
</dbReference>
<dbReference type="PROSITE" id="PS00598">
    <property type="entry name" value="CHROMO_1"/>
    <property type="match status" value="1"/>
</dbReference>
<dbReference type="SMART" id="SM00439">
    <property type="entry name" value="BAH"/>
    <property type="match status" value="1"/>
</dbReference>
<evidence type="ECO:0000256" key="4">
    <source>
        <dbReference type="ARBA" id="ARBA00022691"/>
    </source>
</evidence>
<dbReference type="EC" id="2.1.1.37" evidence="10"/>
<comment type="caution">
    <text evidence="14">The sequence shown here is derived from an EMBL/GenBank/DDBJ whole genome shotgun (WGS) entry which is preliminary data.</text>
</comment>
<dbReference type="GO" id="GO:0003886">
    <property type="term" value="F:DNA (cytosine-5-)-methyltransferase activity"/>
    <property type="evidence" value="ECO:0007669"/>
    <property type="project" value="UniProtKB-EC"/>
</dbReference>
<feature type="compositionally biased region" description="Basic and acidic residues" evidence="11">
    <location>
        <begin position="132"/>
        <end position="157"/>
    </location>
</feature>
<dbReference type="PANTHER" id="PTHR10629">
    <property type="entry name" value="CYTOSINE-SPECIFIC METHYLTRANSFERASE"/>
    <property type="match status" value="1"/>
</dbReference>
<dbReference type="Pfam" id="PF00385">
    <property type="entry name" value="Chromo"/>
    <property type="match status" value="1"/>
</dbReference>
<dbReference type="GO" id="GO:0005634">
    <property type="term" value="C:nucleus"/>
    <property type="evidence" value="ECO:0007669"/>
    <property type="project" value="UniProtKB-SubCell"/>
</dbReference>
<evidence type="ECO:0000256" key="11">
    <source>
        <dbReference type="SAM" id="MobiDB-lite"/>
    </source>
</evidence>
<evidence type="ECO:0000256" key="10">
    <source>
        <dbReference type="RuleBase" id="RU000417"/>
    </source>
</evidence>
<evidence type="ECO:0000259" key="12">
    <source>
        <dbReference type="PROSITE" id="PS50013"/>
    </source>
</evidence>
<evidence type="ECO:0000256" key="7">
    <source>
        <dbReference type="ARBA" id="ARBA00047422"/>
    </source>
</evidence>
<dbReference type="SUPFAM" id="SSF54160">
    <property type="entry name" value="Chromo domain-like"/>
    <property type="match status" value="1"/>
</dbReference>
<evidence type="ECO:0000256" key="5">
    <source>
        <dbReference type="ARBA" id="ARBA00023125"/>
    </source>
</evidence>
<dbReference type="Proteomes" id="UP001346149">
    <property type="component" value="Unassembled WGS sequence"/>
</dbReference>
<comment type="subcellular location">
    <subcellularLocation>
        <location evidence="1">Nucleus</location>
    </subcellularLocation>
</comment>
<feature type="domain" description="Chromo" evidence="12">
    <location>
        <begin position="449"/>
        <end position="502"/>
    </location>
</feature>
<evidence type="ECO:0000256" key="3">
    <source>
        <dbReference type="ARBA" id="ARBA00022679"/>
    </source>
</evidence>
<dbReference type="SUPFAM" id="SSF53335">
    <property type="entry name" value="S-adenosyl-L-methionine-dependent methyltransferases"/>
    <property type="match status" value="1"/>
</dbReference>
<dbReference type="InterPro" id="IPR001025">
    <property type="entry name" value="BAH_dom"/>
</dbReference>
<dbReference type="InterPro" id="IPR018117">
    <property type="entry name" value="C5_DNA_meth_AS"/>
</dbReference>